<keyword evidence="3 5" id="KW-1133">Transmembrane helix</keyword>
<evidence type="ECO:0000313" key="6">
    <source>
        <dbReference type="EMBL" id="OBA19590.1"/>
    </source>
</evidence>
<dbReference type="GO" id="GO:0012505">
    <property type="term" value="C:endomembrane system"/>
    <property type="evidence" value="ECO:0007669"/>
    <property type="project" value="UniProtKB-SubCell"/>
</dbReference>
<reference evidence="6 7" key="1">
    <citation type="submission" date="2016-05" db="EMBL/GenBank/DDBJ databases">
        <title>Comparative genomics of biotechnologically important yeasts.</title>
        <authorList>
            <consortium name="DOE Joint Genome Institute"/>
            <person name="Riley R."/>
            <person name="Haridas S."/>
            <person name="Wolfe K.H."/>
            <person name="Lopes M.R."/>
            <person name="Hittinger C.T."/>
            <person name="Goker M."/>
            <person name="Salamov A."/>
            <person name="Wisecaver J."/>
            <person name="Long T.M."/>
            <person name="Aerts A.L."/>
            <person name="Barry K."/>
            <person name="Choi C."/>
            <person name="Clum A."/>
            <person name="Coughlan A.Y."/>
            <person name="Deshpande S."/>
            <person name="Douglass A.P."/>
            <person name="Hanson S.J."/>
            <person name="Klenk H.-P."/>
            <person name="LaButti K."/>
            <person name="Lapidus A."/>
            <person name="Lindquist E."/>
            <person name="Lipzen A."/>
            <person name="Meier-kolthoff J.P."/>
            <person name="Ohm R.A."/>
            <person name="Otillar R.P."/>
            <person name="Pangilinan J."/>
            <person name="Peng Y."/>
            <person name="Rokas A."/>
            <person name="Rosa C.A."/>
            <person name="Scheuner C."/>
            <person name="Sibirny A.A."/>
            <person name="Slot J.C."/>
            <person name="Stielow J.B."/>
            <person name="Sun H."/>
            <person name="Kurtzman C.P."/>
            <person name="Blackwell M."/>
            <person name="Grigoriev I.V."/>
            <person name="Jeffries T.W."/>
        </authorList>
    </citation>
    <scope>NUCLEOTIDE SEQUENCE [LARGE SCALE GENOMIC DNA]</scope>
    <source>
        <strain evidence="6 7">NRRL YB-4993</strain>
    </source>
</reference>
<feature type="transmembrane region" description="Helical" evidence="5">
    <location>
        <begin position="144"/>
        <end position="163"/>
    </location>
</feature>
<organism evidence="6 7">
    <name type="scientific">Metschnikowia bicuspidata var. bicuspidata NRRL YB-4993</name>
    <dbReference type="NCBI Taxonomy" id="869754"/>
    <lineage>
        <taxon>Eukaryota</taxon>
        <taxon>Fungi</taxon>
        <taxon>Dikarya</taxon>
        <taxon>Ascomycota</taxon>
        <taxon>Saccharomycotina</taxon>
        <taxon>Pichiomycetes</taxon>
        <taxon>Metschnikowiaceae</taxon>
        <taxon>Metschnikowia</taxon>
    </lineage>
</organism>
<sequence>MARTAGDFRAIGLNLAAVASGIYAVHYISTYVELPPHLAGAGHWQFLTNISLLLSQIVFALGGVAHFFKLDSLFRLKNNLHPIALAVECIVTGIYWPLRIMFIHILVKDPNAKFIPLSVDLCLHLVPVLGLAIDYFFFMPKWTVLPRFSLGACVVLAGLYWWWLKIIIDFENGGEYPYMFLNVPDELTRVLIFGVVALLAFALFMTLRLMHDLLICADITEDEKLKKEK</sequence>
<evidence type="ECO:0000256" key="2">
    <source>
        <dbReference type="ARBA" id="ARBA00022692"/>
    </source>
</evidence>
<dbReference type="InterPro" id="IPR006838">
    <property type="entry name" value="ADTRP_AIG1"/>
</dbReference>
<accession>A0A1A0H6K3</accession>
<evidence type="ECO:0008006" key="8">
    <source>
        <dbReference type="Google" id="ProtNLM"/>
    </source>
</evidence>
<comment type="subcellular location">
    <subcellularLocation>
        <location evidence="1">Endomembrane system</location>
        <topology evidence="1">Multi-pass membrane protein</topology>
    </subcellularLocation>
</comment>
<dbReference type="Proteomes" id="UP000092555">
    <property type="component" value="Unassembled WGS sequence"/>
</dbReference>
<keyword evidence="4 5" id="KW-0472">Membrane</keyword>
<feature type="transmembrane region" description="Helical" evidence="5">
    <location>
        <begin position="80"/>
        <end position="102"/>
    </location>
</feature>
<comment type="caution">
    <text evidence="6">The sequence shown here is derived from an EMBL/GenBank/DDBJ whole genome shotgun (WGS) entry which is preliminary data.</text>
</comment>
<feature type="transmembrane region" description="Helical" evidence="5">
    <location>
        <begin position="44"/>
        <end position="68"/>
    </location>
</feature>
<gene>
    <name evidence="6" type="ORF">METBIDRAFT_45678</name>
</gene>
<evidence type="ECO:0000256" key="5">
    <source>
        <dbReference type="SAM" id="Phobius"/>
    </source>
</evidence>
<dbReference type="PANTHER" id="PTHR10989:SF16">
    <property type="entry name" value="AT02829P-RELATED"/>
    <property type="match status" value="1"/>
</dbReference>
<dbReference type="OrthoDB" id="1898221at2759"/>
<dbReference type="RefSeq" id="XP_018710118.1">
    <property type="nucleotide sequence ID" value="XM_018857946.1"/>
</dbReference>
<keyword evidence="2 5" id="KW-0812">Transmembrane</keyword>
<dbReference type="EMBL" id="LXTC01000006">
    <property type="protein sequence ID" value="OBA19590.1"/>
    <property type="molecule type" value="Genomic_DNA"/>
</dbReference>
<feature type="transmembrane region" description="Helical" evidence="5">
    <location>
        <begin position="114"/>
        <end position="137"/>
    </location>
</feature>
<dbReference type="AlphaFoldDB" id="A0A1A0H6K3"/>
<name>A0A1A0H6K3_9ASCO</name>
<dbReference type="Pfam" id="PF04750">
    <property type="entry name" value="Far-17a_AIG1"/>
    <property type="match status" value="1"/>
</dbReference>
<evidence type="ECO:0000256" key="3">
    <source>
        <dbReference type="ARBA" id="ARBA00022989"/>
    </source>
</evidence>
<dbReference type="GO" id="GO:0016020">
    <property type="term" value="C:membrane"/>
    <property type="evidence" value="ECO:0007669"/>
    <property type="project" value="InterPro"/>
</dbReference>
<evidence type="ECO:0000256" key="4">
    <source>
        <dbReference type="ARBA" id="ARBA00023136"/>
    </source>
</evidence>
<protein>
    <recommendedName>
        <fullName evidence="8">FAR-17a/AIG1-like protein</fullName>
    </recommendedName>
</protein>
<evidence type="ECO:0000256" key="1">
    <source>
        <dbReference type="ARBA" id="ARBA00004127"/>
    </source>
</evidence>
<dbReference type="PANTHER" id="PTHR10989">
    <property type="entry name" value="ANDROGEN-INDUCED PROTEIN 1-RELATED"/>
    <property type="match status" value="1"/>
</dbReference>
<feature type="transmembrane region" description="Helical" evidence="5">
    <location>
        <begin position="12"/>
        <end position="32"/>
    </location>
</feature>
<dbReference type="GeneID" id="30030922"/>
<proteinExistence type="predicted"/>
<evidence type="ECO:0000313" key="7">
    <source>
        <dbReference type="Proteomes" id="UP000092555"/>
    </source>
</evidence>
<keyword evidence="7" id="KW-1185">Reference proteome</keyword>
<feature type="transmembrane region" description="Helical" evidence="5">
    <location>
        <begin position="187"/>
        <end position="207"/>
    </location>
</feature>